<reference evidence="2 3" key="1">
    <citation type="submission" date="2019-07" db="EMBL/GenBank/DDBJ databases">
        <title>R&amp;d 2014.</title>
        <authorList>
            <person name="Klenk H.-P."/>
        </authorList>
    </citation>
    <scope>NUCLEOTIDE SEQUENCE [LARGE SCALE GENOMIC DNA]</scope>
    <source>
        <strain evidence="2 3">DSM 43194</strain>
    </source>
</reference>
<feature type="compositionally biased region" description="Basic and acidic residues" evidence="1">
    <location>
        <begin position="1"/>
        <end position="15"/>
    </location>
</feature>
<keyword evidence="3" id="KW-1185">Reference proteome</keyword>
<organism evidence="2 3">
    <name type="scientific">Prauserella rugosa</name>
    <dbReference type="NCBI Taxonomy" id="43354"/>
    <lineage>
        <taxon>Bacteria</taxon>
        <taxon>Bacillati</taxon>
        <taxon>Actinomycetota</taxon>
        <taxon>Actinomycetes</taxon>
        <taxon>Pseudonocardiales</taxon>
        <taxon>Pseudonocardiaceae</taxon>
        <taxon>Prauserella</taxon>
    </lineage>
</organism>
<evidence type="ECO:0000313" key="2">
    <source>
        <dbReference type="EMBL" id="TWH22313.1"/>
    </source>
</evidence>
<evidence type="ECO:0000256" key="1">
    <source>
        <dbReference type="SAM" id="MobiDB-lite"/>
    </source>
</evidence>
<dbReference type="Proteomes" id="UP000317303">
    <property type="component" value="Unassembled WGS sequence"/>
</dbReference>
<feature type="region of interest" description="Disordered" evidence="1">
    <location>
        <begin position="1"/>
        <end position="39"/>
    </location>
</feature>
<dbReference type="EMBL" id="VLJV01000001">
    <property type="protein sequence ID" value="TWH22313.1"/>
    <property type="molecule type" value="Genomic_DNA"/>
</dbReference>
<dbReference type="AlphaFoldDB" id="A0A660CL04"/>
<comment type="caution">
    <text evidence="2">The sequence shown here is derived from an EMBL/GenBank/DDBJ whole genome shotgun (WGS) entry which is preliminary data.</text>
</comment>
<protein>
    <submittedName>
        <fullName evidence="2">Uncharacterized protein</fullName>
    </submittedName>
</protein>
<proteinExistence type="predicted"/>
<sequence length="39" mass="4421">MNDDTSHGNPERIPDVEYPDLAAMSWPVIPQPRRSPESD</sequence>
<evidence type="ECO:0000313" key="3">
    <source>
        <dbReference type="Proteomes" id="UP000317303"/>
    </source>
</evidence>
<name>A0A660CL04_9PSEU</name>
<accession>A0A660CL04</accession>
<gene>
    <name evidence="2" type="ORF">JD82_04190</name>
</gene>